<keyword evidence="2" id="KW-0687">Ribonucleoprotein</keyword>
<reference evidence="3" key="1">
    <citation type="journal article" date="2019" name="Curr. Biol.">
        <title>Genome Sequence of Striga asiatica Provides Insight into the Evolution of Plant Parasitism.</title>
        <authorList>
            <person name="Yoshida S."/>
            <person name="Kim S."/>
            <person name="Wafula E.K."/>
            <person name="Tanskanen J."/>
            <person name="Kim Y.M."/>
            <person name="Honaas L."/>
            <person name="Yang Z."/>
            <person name="Spallek T."/>
            <person name="Conn C.E."/>
            <person name="Ichihashi Y."/>
            <person name="Cheong K."/>
            <person name="Cui S."/>
            <person name="Der J.P."/>
            <person name="Gundlach H."/>
            <person name="Jiao Y."/>
            <person name="Hori C."/>
            <person name="Ishida J.K."/>
            <person name="Kasahara H."/>
            <person name="Kiba T."/>
            <person name="Kim M.S."/>
            <person name="Koo N."/>
            <person name="Laohavisit A."/>
            <person name="Lee Y.H."/>
            <person name="Lumba S."/>
            <person name="McCourt P."/>
            <person name="Mortimer J.C."/>
            <person name="Mutuku J.M."/>
            <person name="Nomura T."/>
            <person name="Sasaki-Sekimoto Y."/>
            <person name="Seto Y."/>
            <person name="Wang Y."/>
            <person name="Wakatake T."/>
            <person name="Sakakibara H."/>
            <person name="Demura T."/>
            <person name="Yamaguchi S."/>
            <person name="Yoneyama K."/>
            <person name="Manabe R.I."/>
            <person name="Nelson D.C."/>
            <person name="Schulman A.H."/>
            <person name="Timko M.P."/>
            <person name="dePamphilis C.W."/>
            <person name="Choi D."/>
            <person name="Shirasu K."/>
        </authorList>
    </citation>
    <scope>NUCLEOTIDE SEQUENCE [LARGE SCALE GENOMIC DNA]</scope>
    <source>
        <strain evidence="3">cv. UVA1</strain>
    </source>
</reference>
<feature type="compositionally biased region" description="Basic and acidic residues" evidence="1">
    <location>
        <begin position="1"/>
        <end position="17"/>
    </location>
</feature>
<feature type="compositionally biased region" description="Basic and acidic residues" evidence="1">
    <location>
        <begin position="24"/>
        <end position="38"/>
    </location>
</feature>
<comment type="caution">
    <text evidence="2">The sequence shown here is derived from an EMBL/GenBank/DDBJ whole genome shotgun (WGS) entry which is preliminary data.</text>
</comment>
<proteinExistence type="predicted"/>
<feature type="region of interest" description="Disordered" evidence="1">
    <location>
        <begin position="1"/>
        <end position="58"/>
    </location>
</feature>
<name>A0A5A7QYI8_STRAF</name>
<dbReference type="EMBL" id="BKCP01009070">
    <property type="protein sequence ID" value="GER50128.1"/>
    <property type="molecule type" value="Genomic_DNA"/>
</dbReference>
<evidence type="ECO:0000313" key="3">
    <source>
        <dbReference type="Proteomes" id="UP000325081"/>
    </source>
</evidence>
<gene>
    <name evidence="2" type="ORF">STAS_27413</name>
</gene>
<evidence type="ECO:0000256" key="1">
    <source>
        <dbReference type="SAM" id="MobiDB-lite"/>
    </source>
</evidence>
<dbReference type="GO" id="GO:0005840">
    <property type="term" value="C:ribosome"/>
    <property type="evidence" value="ECO:0007669"/>
    <property type="project" value="UniProtKB-KW"/>
</dbReference>
<evidence type="ECO:0000313" key="2">
    <source>
        <dbReference type="EMBL" id="GER50128.1"/>
    </source>
</evidence>
<sequence>MGGHEDNTNGSQEKEESQLVGRVTGKEVVMRTGAEHTPKNPSMVESSSSRKDIAVSHGRAVEKDIRGRRIHLKEGVEGEDISVQELLDGNNNKWNTQRVRDLIAQEDCDAILQIQGIDLMVRDKWRWELGVQGRF</sequence>
<dbReference type="AlphaFoldDB" id="A0A5A7QYI8"/>
<keyword evidence="2" id="KW-0689">Ribosomal protein</keyword>
<accession>A0A5A7QYI8</accession>
<keyword evidence="3" id="KW-1185">Reference proteome</keyword>
<dbReference type="Proteomes" id="UP000325081">
    <property type="component" value="Unassembled WGS sequence"/>
</dbReference>
<feature type="compositionally biased region" description="Basic and acidic residues" evidence="1">
    <location>
        <begin position="48"/>
        <end position="58"/>
    </location>
</feature>
<protein>
    <submittedName>
        <fullName evidence="2">50S ribosomal protein L15</fullName>
    </submittedName>
</protein>
<organism evidence="2 3">
    <name type="scientific">Striga asiatica</name>
    <name type="common">Asiatic witchweed</name>
    <name type="synonym">Buchnera asiatica</name>
    <dbReference type="NCBI Taxonomy" id="4170"/>
    <lineage>
        <taxon>Eukaryota</taxon>
        <taxon>Viridiplantae</taxon>
        <taxon>Streptophyta</taxon>
        <taxon>Embryophyta</taxon>
        <taxon>Tracheophyta</taxon>
        <taxon>Spermatophyta</taxon>
        <taxon>Magnoliopsida</taxon>
        <taxon>eudicotyledons</taxon>
        <taxon>Gunneridae</taxon>
        <taxon>Pentapetalae</taxon>
        <taxon>asterids</taxon>
        <taxon>lamiids</taxon>
        <taxon>Lamiales</taxon>
        <taxon>Orobanchaceae</taxon>
        <taxon>Buchnereae</taxon>
        <taxon>Striga</taxon>
    </lineage>
</organism>